<organism evidence="2 3">
    <name type="scientific">Hahella chejuensis (strain KCTC 2396)</name>
    <dbReference type="NCBI Taxonomy" id="349521"/>
    <lineage>
        <taxon>Bacteria</taxon>
        <taxon>Pseudomonadati</taxon>
        <taxon>Pseudomonadota</taxon>
        <taxon>Gammaproteobacteria</taxon>
        <taxon>Oceanospirillales</taxon>
        <taxon>Hahellaceae</taxon>
        <taxon>Hahella</taxon>
    </lineage>
</organism>
<evidence type="ECO:0000313" key="3">
    <source>
        <dbReference type="Proteomes" id="UP000000238"/>
    </source>
</evidence>
<dbReference type="KEGG" id="hch:HCH_01640"/>
<protein>
    <recommendedName>
        <fullName evidence="1">DUF1468 domain-containing protein</fullName>
    </recommendedName>
</protein>
<dbReference type="eggNOG" id="ENOG5032SKA">
    <property type="taxonomic scope" value="Bacteria"/>
</dbReference>
<dbReference type="InterPro" id="IPR009936">
    <property type="entry name" value="DUF1468"/>
</dbReference>
<dbReference type="HOGENOM" id="CLU_110735_3_0_6"/>
<dbReference type="Proteomes" id="UP000000238">
    <property type="component" value="Chromosome"/>
</dbReference>
<name>Q2SLH9_HAHCH</name>
<keyword evidence="3" id="KW-1185">Reference proteome</keyword>
<gene>
    <name evidence="2" type="ordered locus">HCH_01640</name>
</gene>
<dbReference type="Pfam" id="PF07331">
    <property type="entry name" value="TctB"/>
    <property type="match status" value="1"/>
</dbReference>
<dbReference type="STRING" id="349521.HCH_01640"/>
<accession>Q2SLH9</accession>
<proteinExistence type="predicted"/>
<dbReference type="EMBL" id="CP000155">
    <property type="protein sequence ID" value="ABC28495.1"/>
    <property type="molecule type" value="Genomic_DNA"/>
</dbReference>
<reference evidence="2 3" key="1">
    <citation type="journal article" date="2005" name="Nucleic Acids Res.">
        <title>Genomic blueprint of Hahella chejuensis, a marine microbe producing an algicidal agent.</title>
        <authorList>
            <person name="Jeong H."/>
            <person name="Yim J.H."/>
            <person name="Lee C."/>
            <person name="Choi S.-H."/>
            <person name="Park Y.K."/>
            <person name="Yoon S.H."/>
            <person name="Hur C.-G."/>
            <person name="Kang H.-Y."/>
            <person name="Kim D."/>
            <person name="Lee H.H."/>
            <person name="Park K.H."/>
            <person name="Park S.-H."/>
            <person name="Park H.-S."/>
            <person name="Lee H.K."/>
            <person name="Oh T.K."/>
            <person name="Kim J.F."/>
        </authorList>
    </citation>
    <scope>NUCLEOTIDE SEQUENCE [LARGE SCALE GENOMIC DNA]</scope>
    <source>
        <strain evidence="2 3">KCTC 2396</strain>
    </source>
</reference>
<dbReference type="OrthoDB" id="5519430at2"/>
<evidence type="ECO:0000259" key="1">
    <source>
        <dbReference type="Pfam" id="PF07331"/>
    </source>
</evidence>
<evidence type="ECO:0000313" key="2">
    <source>
        <dbReference type="EMBL" id="ABC28495.1"/>
    </source>
</evidence>
<sequence>MNDRIFGLVMLVLAVAYGWGAYQLPEPFGGNESVGPETFPILLSVVLGLSSLYLMLRPDPDNHWPWNRTGVEMVVAVVVLTLYGVLLEPLGFIITTTLAVGTLSWRMGARKFPAYMSGLIGGVVVFVLFNYVLELPLPLGVLEVS</sequence>
<feature type="domain" description="DUF1468" evidence="1">
    <location>
        <begin position="5"/>
        <end position="138"/>
    </location>
</feature>
<dbReference type="AlphaFoldDB" id="Q2SLH9"/>
<dbReference type="RefSeq" id="WP_011395567.1">
    <property type="nucleotide sequence ID" value="NC_007645.1"/>
</dbReference>